<organism evidence="1 2">
    <name type="scientific">Litoreibacter ascidiaceicola</name>
    <dbReference type="NCBI Taxonomy" id="1486859"/>
    <lineage>
        <taxon>Bacteria</taxon>
        <taxon>Pseudomonadati</taxon>
        <taxon>Pseudomonadota</taxon>
        <taxon>Alphaproteobacteria</taxon>
        <taxon>Rhodobacterales</taxon>
        <taxon>Roseobacteraceae</taxon>
        <taxon>Litoreibacter</taxon>
    </lineage>
</organism>
<keyword evidence="2" id="KW-1185">Reference proteome</keyword>
<dbReference type="STRING" id="1486859.SAMN05444273_10458"/>
<evidence type="ECO:0000313" key="1">
    <source>
        <dbReference type="EMBL" id="SHF13531.1"/>
    </source>
</evidence>
<proteinExistence type="predicted"/>
<sequence length="117" mass="12864">MGLPTKVSLIACALGTPAFALDASDGPLRDDFRACIAAEVRVVEEIVPSAIEAAEILLEYQCIREATLWATEKVKAFGEHSSGSPAFFDQIEQQTQFLMRDAVYYVLTARKLRIGKI</sequence>
<dbReference type="AlphaFoldDB" id="A0A1M4Z684"/>
<name>A0A1M4Z684_9RHOB</name>
<reference evidence="2" key="1">
    <citation type="submission" date="2016-11" db="EMBL/GenBank/DDBJ databases">
        <authorList>
            <person name="Varghese N."/>
            <person name="Submissions S."/>
        </authorList>
    </citation>
    <scope>NUCLEOTIDE SEQUENCE [LARGE SCALE GENOMIC DNA]</scope>
    <source>
        <strain evidence="2">DSM 100566</strain>
    </source>
</reference>
<protein>
    <submittedName>
        <fullName evidence="1">Uncharacterized protein</fullName>
    </submittedName>
</protein>
<gene>
    <name evidence="1" type="ORF">SAMN05444273_10458</name>
</gene>
<dbReference type="EMBL" id="FQUV01000004">
    <property type="protein sequence ID" value="SHF13531.1"/>
    <property type="molecule type" value="Genomic_DNA"/>
</dbReference>
<dbReference type="RefSeq" id="WP_073143096.1">
    <property type="nucleotide sequence ID" value="NZ_FQUV01000004.1"/>
</dbReference>
<accession>A0A1M4Z684</accession>
<dbReference type="Proteomes" id="UP000184144">
    <property type="component" value="Unassembled WGS sequence"/>
</dbReference>
<evidence type="ECO:0000313" key="2">
    <source>
        <dbReference type="Proteomes" id="UP000184144"/>
    </source>
</evidence>